<dbReference type="InterPro" id="IPR017850">
    <property type="entry name" value="Alkaline_phosphatase_core_sf"/>
</dbReference>
<reference evidence="1" key="1">
    <citation type="submission" date="2019-08" db="EMBL/GenBank/DDBJ databases">
        <authorList>
            <person name="Kucharzyk K."/>
            <person name="Murdoch R.W."/>
            <person name="Higgins S."/>
            <person name="Loffler F."/>
        </authorList>
    </citation>
    <scope>NUCLEOTIDE SEQUENCE</scope>
</reference>
<evidence type="ECO:0000313" key="1">
    <source>
        <dbReference type="EMBL" id="MPM77094.1"/>
    </source>
</evidence>
<sequence length="311" mass="34722">MHHKDWNYLRYANGSHELYNVKNDENEYYNLADKPEYKYMVDSLSKYLPATWYTGPAEVIVNSISEDFSSAEWDSEFLRLNPTYIRPTAGTNFGAINSADRYFDKYLLKGAVIGTKATPNCAIPEITHGDANVAIAFRLANTGSSSYMELPTMNNAGNITLHVRNGNATADGKITLQKYDAEDWSTITELPVRFADSYNATSIDEVISYPVNLDEEVKLRVHGGDKFVQVFRVDVTPFGFSGLNNSKADIFGLAGRKITVQHPTRLSLYNTMGVLVYEKEIENQTGLPAYVGNGIFLAKTGMGTQKIFIKN</sequence>
<gene>
    <name evidence="1" type="ORF">SDC9_124094</name>
</gene>
<name>A0A645CJH6_9ZZZZ</name>
<comment type="caution">
    <text evidence="1">The sequence shown here is derived from an EMBL/GenBank/DDBJ whole genome shotgun (WGS) entry which is preliminary data.</text>
</comment>
<dbReference type="EMBL" id="VSSQ01027714">
    <property type="protein sequence ID" value="MPM77094.1"/>
    <property type="molecule type" value="Genomic_DNA"/>
</dbReference>
<dbReference type="Gene3D" id="3.40.720.10">
    <property type="entry name" value="Alkaline Phosphatase, subunit A"/>
    <property type="match status" value="1"/>
</dbReference>
<dbReference type="AlphaFoldDB" id="A0A645CJH6"/>
<accession>A0A645CJH6</accession>
<protein>
    <submittedName>
        <fullName evidence="1">Uncharacterized protein</fullName>
    </submittedName>
</protein>
<organism evidence="1">
    <name type="scientific">bioreactor metagenome</name>
    <dbReference type="NCBI Taxonomy" id="1076179"/>
    <lineage>
        <taxon>unclassified sequences</taxon>
        <taxon>metagenomes</taxon>
        <taxon>ecological metagenomes</taxon>
    </lineage>
</organism>
<dbReference type="SUPFAM" id="SSF53649">
    <property type="entry name" value="Alkaline phosphatase-like"/>
    <property type="match status" value="1"/>
</dbReference>
<proteinExistence type="predicted"/>